<keyword evidence="6 10" id="KW-0812">Transmembrane</keyword>
<evidence type="ECO:0000313" key="11">
    <source>
        <dbReference type="EMBL" id="KAF6004481.1"/>
    </source>
</evidence>
<evidence type="ECO:0000256" key="3">
    <source>
        <dbReference type="ARBA" id="ARBA00010793"/>
    </source>
</evidence>
<evidence type="ECO:0000313" key="12">
    <source>
        <dbReference type="Proteomes" id="UP000530660"/>
    </source>
</evidence>
<dbReference type="Pfam" id="PF11891">
    <property type="entry name" value="RETICULATA-like"/>
    <property type="match status" value="1"/>
</dbReference>
<dbReference type="InterPro" id="IPR021825">
    <property type="entry name" value="RETICULATA-related"/>
</dbReference>
<evidence type="ECO:0000256" key="7">
    <source>
        <dbReference type="ARBA" id="ARBA00022946"/>
    </source>
</evidence>
<keyword evidence="4" id="KW-0150">Chloroplast</keyword>
<comment type="caution">
    <text evidence="11">The sequence shown here is derived from an EMBL/GenBank/DDBJ whole genome shotgun (WGS) entry which is preliminary data.</text>
</comment>
<comment type="subcellular location">
    <subcellularLocation>
        <location evidence="1">Membrane</location>
        <topology evidence="1">Multi-pass membrane protein</topology>
    </subcellularLocation>
    <subcellularLocation>
        <location evidence="2">Plastid</location>
        <location evidence="2">Chloroplast</location>
    </subcellularLocation>
</comment>
<evidence type="ECO:0000256" key="9">
    <source>
        <dbReference type="ARBA" id="ARBA00023136"/>
    </source>
</evidence>
<keyword evidence="7" id="KW-0809">Transit peptide</keyword>
<evidence type="ECO:0000256" key="4">
    <source>
        <dbReference type="ARBA" id="ARBA00022528"/>
    </source>
</evidence>
<proteinExistence type="inferred from homology"/>
<reference evidence="11 12" key="1">
    <citation type="journal article" date="2020" name="J. Phycol.">
        <title>Comparative genome analysis reveals Cyanidiococcus gen. nov., a new extremophilic red algal genus sister to Cyanidioschyzon (Cyanidioschyzonaceae, Rhodophyta).</title>
        <authorList>
            <person name="Liu S.-L."/>
            <person name="Chiang Y.-R."/>
            <person name="Yoon H.S."/>
            <person name="Fu H.-Y."/>
        </authorList>
    </citation>
    <scope>NUCLEOTIDE SEQUENCE [LARGE SCALE GENOMIC DNA]</scope>
    <source>
        <strain evidence="11 12">THAL066</strain>
    </source>
</reference>
<evidence type="ECO:0000256" key="6">
    <source>
        <dbReference type="ARBA" id="ARBA00022692"/>
    </source>
</evidence>
<protein>
    <submittedName>
        <fullName evidence="11">Uncharacterized protein</fullName>
    </submittedName>
</protein>
<evidence type="ECO:0000256" key="1">
    <source>
        <dbReference type="ARBA" id="ARBA00004141"/>
    </source>
</evidence>
<dbReference type="Proteomes" id="UP000530660">
    <property type="component" value="Unassembled WGS sequence"/>
</dbReference>
<name>A0A7J7IQ73_9RHOD</name>
<dbReference type="PANTHER" id="PTHR31620">
    <property type="entry name" value="PROTEIN RETICULATA-RELATED 2, CHLOROPLASTIC-RELATED"/>
    <property type="match status" value="1"/>
</dbReference>
<evidence type="ECO:0000256" key="5">
    <source>
        <dbReference type="ARBA" id="ARBA00022640"/>
    </source>
</evidence>
<keyword evidence="12" id="KW-1185">Reference proteome</keyword>
<keyword evidence="8 10" id="KW-1133">Transmembrane helix</keyword>
<comment type="similarity">
    <text evidence="3">Belongs to the RETICULATA family.</text>
</comment>
<dbReference type="GO" id="GO:0016020">
    <property type="term" value="C:membrane"/>
    <property type="evidence" value="ECO:0007669"/>
    <property type="project" value="UniProtKB-SubCell"/>
</dbReference>
<dbReference type="GO" id="GO:0009507">
    <property type="term" value="C:chloroplast"/>
    <property type="evidence" value="ECO:0007669"/>
    <property type="project" value="UniProtKB-SubCell"/>
</dbReference>
<evidence type="ECO:0000256" key="8">
    <source>
        <dbReference type="ARBA" id="ARBA00022989"/>
    </source>
</evidence>
<dbReference type="EMBL" id="VWRR01000003">
    <property type="protein sequence ID" value="KAF6004481.1"/>
    <property type="molecule type" value="Genomic_DNA"/>
</dbReference>
<dbReference type="AlphaFoldDB" id="A0A7J7IQ73"/>
<gene>
    <name evidence="11" type="ORF">F1559_002999</name>
</gene>
<keyword evidence="5" id="KW-0934">Plastid</keyword>
<dbReference type="OrthoDB" id="205639at2759"/>
<evidence type="ECO:0000256" key="10">
    <source>
        <dbReference type="SAM" id="Phobius"/>
    </source>
</evidence>
<organism evidence="11 12">
    <name type="scientific">Cyanidiococcus yangmingshanensis</name>
    <dbReference type="NCBI Taxonomy" id="2690220"/>
    <lineage>
        <taxon>Eukaryota</taxon>
        <taxon>Rhodophyta</taxon>
        <taxon>Bangiophyceae</taxon>
        <taxon>Cyanidiales</taxon>
        <taxon>Cyanidiaceae</taxon>
        <taxon>Cyanidiococcus</taxon>
    </lineage>
</organism>
<dbReference type="PANTHER" id="PTHR31620:SF8">
    <property type="entry name" value="PROTEIN RETICULATA-RELATED 4, CHLOROPLASTIC-LIKE"/>
    <property type="match status" value="1"/>
</dbReference>
<sequence>MTWNDIPFDVRDAFQKGIVSAAVIKNYIYANSNPVSRFLMNRTTSGMRERFLADNLFLTKILIEEGLGICGKLSAEYEVRRSRFFDEIDFVFANVLMALLADFALVYFPAPSVKLNPTAATSSAFGPLGARVSRFTQGMPSNIFQVDRPYTMQQRVACYLFKVSQLFVTGTACAAIGVSITNTLISVRQMLDPQFAPQNPKSDVLFTSVMYGLFLGISSSTRYQLVNGIEIHLFPRILGNAPRIVEAFATYILRWGNTFWGSQQWALWAKFTGAQRSGKH</sequence>
<feature type="transmembrane region" description="Helical" evidence="10">
    <location>
        <begin position="90"/>
        <end position="110"/>
    </location>
</feature>
<keyword evidence="9 10" id="KW-0472">Membrane</keyword>
<evidence type="ECO:0000256" key="2">
    <source>
        <dbReference type="ARBA" id="ARBA00004229"/>
    </source>
</evidence>
<accession>A0A7J7IQ73</accession>